<evidence type="ECO:0000313" key="3">
    <source>
        <dbReference type="Proteomes" id="UP000606991"/>
    </source>
</evidence>
<evidence type="ECO:0000256" key="1">
    <source>
        <dbReference type="SAM" id="Phobius"/>
    </source>
</evidence>
<protein>
    <submittedName>
        <fullName evidence="2">Uncharacterized protein</fullName>
    </submittedName>
</protein>
<accession>A0A934JY04</accession>
<feature type="transmembrane region" description="Helical" evidence="1">
    <location>
        <begin position="72"/>
        <end position="97"/>
    </location>
</feature>
<dbReference type="Pfam" id="PF19607">
    <property type="entry name" value="DUF6112"/>
    <property type="match status" value="1"/>
</dbReference>
<keyword evidence="1" id="KW-0472">Membrane</keyword>
<dbReference type="InterPro" id="IPR046094">
    <property type="entry name" value="DUF6112"/>
</dbReference>
<dbReference type="Proteomes" id="UP000606991">
    <property type="component" value="Unassembled WGS sequence"/>
</dbReference>
<evidence type="ECO:0000313" key="2">
    <source>
        <dbReference type="EMBL" id="MBJ7595060.1"/>
    </source>
</evidence>
<dbReference type="EMBL" id="JAEKNS010000098">
    <property type="protein sequence ID" value="MBJ7595060.1"/>
    <property type="molecule type" value="Genomic_DNA"/>
</dbReference>
<gene>
    <name evidence="2" type="ORF">JF886_09410</name>
</gene>
<reference evidence="2 3" key="1">
    <citation type="submission" date="2020-10" db="EMBL/GenBank/DDBJ databases">
        <title>Ca. Dormibacterota MAGs.</title>
        <authorList>
            <person name="Montgomery K."/>
        </authorList>
    </citation>
    <scope>NUCLEOTIDE SEQUENCE [LARGE SCALE GENOMIC DNA]</scope>
    <source>
        <strain evidence="2">SC8812_S17_18</strain>
    </source>
</reference>
<organism evidence="2 3">
    <name type="scientific">Candidatus Aeolococcus gillhamiae</name>
    <dbReference type="NCBI Taxonomy" id="3127015"/>
    <lineage>
        <taxon>Bacteria</taxon>
        <taxon>Bacillati</taxon>
        <taxon>Candidatus Dormiibacterota</taxon>
        <taxon>Candidatus Dormibacteria</taxon>
        <taxon>Candidatus Aeolococcales</taxon>
        <taxon>Candidatus Aeolococcaceae</taxon>
        <taxon>Candidatus Aeolococcus</taxon>
    </lineage>
</organism>
<sequence>MHLLVHLLAAAGGSTIVAPPDPSGMPGSAQILSLVSGLRWFCLVASVATVGAGALAWAAASHTNNPYQSSRGKLAVVVGALGALAVGAAPALISWFFNLGSQVSG</sequence>
<comment type="caution">
    <text evidence="2">The sequence shown here is derived from an EMBL/GenBank/DDBJ whole genome shotgun (WGS) entry which is preliminary data.</text>
</comment>
<dbReference type="RefSeq" id="WP_337311818.1">
    <property type="nucleotide sequence ID" value="NZ_JAEKNS010000098.1"/>
</dbReference>
<feature type="transmembrane region" description="Helical" evidence="1">
    <location>
        <begin position="38"/>
        <end position="60"/>
    </location>
</feature>
<keyword evidence="1" id="KW-0812">Transmembrane</keyword>
<proteinExistence type="predicted"/>
<name>A0A934JY04_9BACT</name>
<keyword evidence="1" id="KW-1133">Transmembrane helix</keyword>
<dbReference type="AlphaFoldDB" id="A0A934JY04"/>